<gene>
    <name evidence="1" type="ORF">SAMN05421833_11261</name>
</gene>
<sequence>MYIIAARLLRGSTASHHASPDLLQRTIIATAESSFRETGPALAHVYCRGDDNGISLILYIQAKDLGQAENGARELLREAMEKTDGMTGWTIAHCSADLISPVMDTIVGDASN</sequence>
<dbReference type="Proteomes" id="UP000186096">
    <property type="component" value="Unassembled WGS sequence"/>
</dbReference>
<proteinExistence type="predicted"/>
<reference evidence="2" key="1">
    <citation type="submission" date="2017-01" db="EMBL/GenBank/DDBJ databases">
        <authorList>
            <person name="Varghese N."/>
            <person name="Submissions S."/>
        </authorList>
    </citation>
    <scope>NUCLEOTIDE SEQUENCE [LARGE SCALE GENOMIC DNA]</scope>
    <source>
        <strain evidence="2">ATCC 12950</strain>
    </source>
</reference>
<dbReference type="EMBL" id="FTNI01000012">
    <property type="protein sequence ID" value="SIR64359.1"/>
    <property type="molecule type" value="Genomic_DNA"/>
</dbReference>
<dbReference type="AlphaFoldDB" id="A0A1N7CL99"/>
<evidence type="ECO:0000313" key="1">
    <source>
        <dbReference type="EMBL" id="SIR64359.1"/>
    </source>
</evidence>
<dbReference type="STRING" id="58117.SAMN05421833_11261"/>
<keyword evidence="2" id="KW-1185">Reference proteome</keyword>
<protein>
    <submittedName>
        <fullName evidence="1">Uncharacterized protein</fullName>
    </submittedName>
</protein>
<name>A0A1N7CL99_9ACTN</name>
<evidence type="ECO:0000313" key="2">
    <source>
        <dbReference type="Proteomes" id="UP000186096"/>
    </source>
</evidence>
<organism evidence="1 2">
    <name type="scientific">Microbispora rosea</name>
    <dbReference type="NCBI Taxonomy" id="58117"/>
    <lineage>
        <taxon>Bacteria</taxon>
        <taxon>Bacillati</taxon>
        <taxon>Actinomycetota</taxon>
        <taxon>Actinomycetes</taxon>
        <taxon>Streptosporangiales</taxon>
        <taxon>Streptosporangiaceae</taxon>
        <taxon>Microbispora</taxon>
    </lineage>
</organism>
<accession>A0A1N7CL99</accession>